<dbReference type="GO" id="GO:0016301">
    <property type="term" value="F:kinase activity"/>
    <property type="evidence" value="ECO:0007669"/>
    <property type="project" value="InterPro"/>
</dbReference>
<dbReference type="Gene3D" id="3.30.470.20">
    <property type="entry name" value="ATP-grasp fold, B domain"/>
    <property type="match status" value="1"/>
</dbReference>
<dbReference type="InterPro" id="IPR051549">
    <property type="entry name" value="PEP_Utilizing_Enz"/>
</dbReference>
<dbReference type="InterPro" id="IPR013815">
    <property type="entry name" value="ATP_grasp_subdomain_1"/>
</dbReference>
<sequence>MIGSFFWTILTAPLDLLYWIKWAVAYCAVRIHNGSQRSRFDLYDINALGDPVKLGFVVPQLERDLESPSSEEDLQEYADEVFVYGVNSKSECLLVRVSRAPNQVSDAWIYLKLANGKSYSLAESAGHQQPYEGGKCTNFSCGKLQIHYLAPMRQWRIFYCGMLKETSSVKDNGGESVFVKFVFLWKASSGIYDFTMQSNPDGFVNAMARTKWEYPYVPPTKNAEEAFNFYAQSGIVNGTVSVNDGDEYELYLFGEKMRNLGKSSHFSGCNFTNLLGNVPSNGFTLHLGKATVPHIVSNMPYGFIVQPDATLRTVQELEIKIRSHNDSPQKSMKAIFNAGGPYEVRGRVLSDPIVLYSGQGWSGFVEISFIRFTVGGKRGSGIIIQGQIYKTEMVKKKPKEASTVIKFPESVPLTVAFSNEISHFREISGGKGSSLGKLTELSYQEKTFIVPKGLIVTTAAYQEFLTPEILNAVKYLEDVVYGNITGDVKEACNAVSGIIERTLLPPKICHSITDSLKHLLGGDANQYKFAVRSSATGEDTSAMSAAGQMDTFLGVQGFKEVFLYVKKCWASQFGHIAVEYKRRYGQPLNCPMAVVIQEMVASQVSGVLFTCDPVTNNPATVTITANYGLGETVVSGSVEPDTITLRRDEHNHLEYDAVLVGSKLEKLVMQESGGTVSEKIPEDSRGDSCLTIELALRLGNISLKIEEYYRSSRDIEWGILNNNVYILQSRPVTNAAAETDFEIKHEMDAPVRCENEYFTVANVGEDMPGATSPLGINLVCRYIGNVLKREAIKKGAVDNFGSSYYYPTGLLAFYNHMMMTATDVMNRYGFDTPMSKGFMISIFGRVLDDPDFMDFAQEKAPPGAHFAQPSIRQILQCYWDLYFLNWGTEKVKQKIFSYHLNFTKQRTSVDIFRALLNSCSDFDEALLKHFNSSESSSSWNMAMFKILSDVNEGNFDTDAYSDFARLLSISSQVESESVPQAMQEVAVQIGKDIDAQQFKSMSDEEALKWLKETTSPAGQKFHQFITRHGYRCVKEFDVRSVTWEMNPKLLVKGLQTMVGSVKDIKHKESDDCNKIFTELNMPLGFISRLRLKFVLSMCRKAVQGREDLKPPLMKSIDHWRQGYWMLAKQMVAEGRIPEEDLLFFMLIDEIKELLETRSPTIIARALHRKKIFPTLDDYIFPEIMRGIPKPTNESAETADTYEFVADLTMKGIPVSQGVIKGYARVAISLEEASHIQKGEILITYSTDIGWSPYFSIISGLVTELGGIVSHGVVVSREYGLPCVVGLAGATKRFRTGDYVLLDGKKGILQRLPQPE</sequence>
<dbReference type="SUPFAM" id="SSF52009">
    <property type="entry name" value="Phosphohistidine domain"/>
    <property type="match status" value="1"/>
</dbReference>
<feature type="domain" description="PEP-utilising enzyme mobile" evidence="2">
    <location>
        <begin position="1235"/>
        <end position="1306"/>
    </location>
</feature>
<accession>A0AAV6U8K4</accession>
<dbReference type="SUPFAM" id="SSF56059">
    <property type="entry name" value="Glutathione synthetase ATP-binding domain-like"/>
    <property type="match status" value="1"/>
</dbReference>
<protein>
    <recommendedName>
        <fullName evidence="6">Phosphoenolpyruvate synthase</fullName>
    </recommendedName>
</protein>
<name>A0AAV6U8K4_9ARAC</name>
<organism evidence="4 5">
    <name type="scientific">Oedothorax gibbosus</name>
    <dbReference type="NCBI Taxonomy" id="931172"/>
    <lineage>
        <taxon>Eukaryota</taxon>
        <taxon>Metazoa</taxon>
        <taxon>Ecdysozoa</taxon>
        <taxon>Arthropoda</taxon>
        <taxon>Chelicerata</taxon>
        <taxon>Arachnida</taxon>
        <taxon>Araneae</taxon>
        <taxon>Araneomorphae</taxon>
        <taxon>Entelegynae</taxon>
        <taxon>Araneoidea</taxon>
        <taxon>Linyphiidae</taxon>
        <taxon>Erigoninae</taxon>
        <taxon>Oedothorax</taxon>
    </lineage>
</organism>
<evidence type="ECO:0000259" key="3">
    <source>
        <dbReference type="Pfam" id="PF01326"/>
    </source>
</evidence>
<dbReference type="InterPro" id="IPR002192">
    <property type="entry name" value="PPDK_AMP/ATP-bd"/>
</dbReference>
<evidence type="ECO:0000313" key="5">
    <source>
        <dbReference type="Proteomes" id="UP000827092"/>
    </source>
</evidence>
<dbReference type="GO" id="GO:0005524">
    <property type="term" value="F:ATP binding"/>
    <property type="evidence" value="ECO:0007669"/>
    <property type="project" value="InterPro"/>
</dbReference>
<proteinExistence type="inferred from homology"/>
<gene>
    <name evidence="4" type="ORF">JTE90_013544</name>
</gene>
<dbReference type="InterPro" id="IPR008279">
    <property type="entry name" value="PEP-util_enz_mobile_dom"/>
</dbReference>
<dbReference type="InterPro" id="IPR036637">
    <property type="entry name" value="Phosphohistidine_dom_sf"/>
</dbReference>
<comment type="caution">
    <text evidence="4">The sequence shown here is derived from an EMBL/GenBank/DDBJ whole genome shotgun (WGS) entry which is preliminary data.</text>
</comment>
<dbReference type="PANTHER" id="PTHR43615">
    <property type="entry name" value="PHOSPHOENOLPYRUVATE SYNTHASE-RELATED"/>
    <property type="match status" value="1"/>
</dbReference>
<evidence type="ECO:0000256" key="1">
    <source>
        <dbReference type="ARBA" id="ARBA00007837"/>
    </source>
</evidence>
<reference evidence="4 5" key="1">
    <citation type="journal article" date="2022" name="Nat. Ecol. Evol.">
        <title>A masculinizing supergene underlies an exaggerated male reproductive morph in a spider.</title>
        <authorList>
            <person name="Hendrickx F."/>
            <person name="De Corte Z."/>
            <person name="Sonet G."/>
            <person name="Van Belleghem S.M."/>
            <person name="Kostlbacher S."/>
            <person name="Vangestel C."/>
        </authorList>
    </citation>
    <scope>NUCLEOTIDE SEQUENCE [LARGE SCALE GENOMIC DNA]</scope>
    <source>
        <strain evidence="4">W744_W776</strain>
    </source>
</reference>
<dbReference type="Proteomes" id="UP000827092">
    <property type="component" value="Unassembled WGS sequence"/>
</dbReference>
<evidence type="ECO:0008006" key="6">
    <source>
        <dbReference type="Google" id="ProtNLM"/>
    </source>
</evidence>
<dbReference type="EMBL" id="JAFNEN010000570">
    <property type="protein sequence ID" value="KAG8180291.1"/>
    <property type="molecule type" value="Genomic_DNA"/>
</dbReference>
<dbReference type="Pfam" id="PF00391">
    <property type="entry name" value="PEP-utilizers"/>
    <property type="match status" value="1"/>
</dbReference>
<keyword evidence="5" id="KW-1185">Reference proteome</keyword>
<feature type="domain" description="Pyruvate phosphate dikinase AMP/ATP-binding" evidence="3">
    <location>
        <begin position="428"/>
        <end position="743"/>
    </location>
</feature>
<dbReference type="Gene3D" id="3.30.1490.20">
    <property type="entry name" value="ATP-grasp fold, A domain"/>
    <property type="match status" value="1"/>
</dbReference>
<dbReference type="Gene3D" id="3.50.30.10">
    <property type="entry name" value="Phosphohistidine domain"/>
    <property type="match status" value="1"/>
</dbReference>
<dbReference type="Pfam" id="PF01326">
    <property type="entry name" value="PPDK_N"/>
    <property type="match status" value="1"/>
</dbReference>
<comment type="similarity">
    <text evidence="1">Belongs to the PEP-utilizing enzyme family.</text>
</comment>
<evidence type="ECO:0000259" key="2">
    <source>
        <dbReference type="Pfam" id="PF00391"/>
    </source>
</evidence>
<dbReference type="PANTHER" id="PTHR43615:SF1">
    <property type="entry name" value="PPDK_N DOMAIN-CONTAINING PROTEIN"/>
    <property type="match status" value="1"/>
</dbReference>
<evidence type="ECO:0000313" key="4">
    <source>
        <dbReference type="EMBL" id="KAG8180291.1"/>
    </source>
</evidence>